<dbReference type="Proteomes" id="UP000193411">
    <property type="component" value="Unassembled WGS sequence"/>
</dbReference>
<proteinExistence type="inferred from homology"/>
<name>A0A1Y2H4K2_9FUNG</name>
<organism evidence="4 5">
    <name type="scientific">Catenaria anguillulae PL171</name>
    <dbReference type="NCBI Taxonomy" id="765915"/>
    <lineage>
        <taxon>Eukaryota</taxon>
        <taxon>Fungi</taxon>
        <taxon>Fungi incertae sedis</taxon>
        <taxon>Blastocladiomycota</taxon>
        <taxon>Blastocladiomycetes</taxon>
        <taxon>Blastocladiales</taxon>
        <taxon>Catenariaceae</taxon>
        <taxon>Catenaria</taxon>
    </lineage>
</organism>
<dbReference type="Pfam" id="PF06413">
    <property type="entry name" value="Neugrin"/>
    <property type="match status" value="1"/>
</dbReference>
<dbReference type="OrthoDB" id="5578174at2759"/>
<evidence type="ECO:0000256" key="1">
    <source>
        <dbReference type="ARBA" id="ARBA00003548"/>
    </source>
</evidence>
<sequence>WDPLKKLPRSTMDRLRFLHSQDPKTFSVAALSTAYGIGYESVKRILRSKFVPEPDRAK</sequence>
<reference evidence="4 5" key="1">
    <citation type="submission" date="2016-07" db="EMBL/GenBank/DDBJ databases">
        <title>Pervasive Adenine N6-methylation of Active Genes in Fungi.</title>
        <authorList>
            <consortium name="DOE Joint Genome Institute"/>
            <person name="Mondo S.J."/>
            <person name="Dannebaum R.O."/>
            <person name="Kuo R.C."/>
            <person name="Labutti K."/>
            <person name="Haridas S."/>
            <person name="Kuo A."/>
            <person name="Salamov A."/>
            <person name="Ahrendt S.R."/>
            <person name="Lipzen A."/>
            <person name="Sullivan W."/>
            <person name="Andreopoulos W.B."/>
            <person name="Clum A."/>
            <person name="Lindquist E."/>
            <person name="Daum C."/>
            <person name="Ramamoorthy G.K."/>
            <person name="Gryganskyi A."/>
            <person name="Culley D."/>
            <person name="Magnuson J.K."/>
            <person name="James T.Y."/>
            <person name="O'Malley M.A."/>
            <person name="Stajich J.E."/>
            <person name="Spatafora J.W."/>
            <person name="Visel A."/>
            <person name="Grigoriev I.V."/>
        </authorList>
    </citation>
    <scope>NUCLEOTIDE SEQUENCE [LARGE SCALE GENOMIC DNA]</scope>
    <source>
        <strain evidence="4 5">PL171</strain>
    </source>
</reference>
<evidence type="ECO:0000313" key="4">
    <source>
        <dbReference type="EMBL" id="ORZ29498.1"/>
    </source>
</evidence>
<dbReference type="AlphaFoldDB" id="A0A1Y2H4K2"/>
<gene>
    <name evidence="4" type="ORF">BCR44DRAFT_98277</name>
</gene>
<evidence type="ECO:0000256" key="2">
    <source>
        <dbReference type="ARBA" id="ARBA00010895"/>
    </source>
</evidence>
<keyword evidence="5" id="KW-1185">Reference proteome</keyword>
<dbReference type="PANTHER" id="PTHR13475:SF3">
    <property type="entry name" value="NEUGRIN"/>
    <property type="match status" value="1"/>
</dbReference>
<protein>
    <recommendedName>
        <fullName evidence="3">Required for respiratory growth protein 9, mitochondrial</fullName>
    </recommendedName>
</protein>
<dbReference type="InterPro" id="IPR010487">
    <property type="entry name" value="NGRN/Rrg9"/>
</dbReference>
<accession>A0A1Y2H4K2</accession>
<evidence type="ECO:0000256" key="3">
    <source>
        <dbReference type="ARBA" id="ARBA00013566"/>
    </source>
</evidence>
<comment type="caution">
    <text evidence="4">The sequence shown here is derived from an EMBL/GenBank/DDBJ whole genome shotgun (WGS) entry which is preliminary data.</text>
</comment>
<comment type="similarity">
    <text evidence="2">Belongs to the RRG9 family.</text>
</comment>
<dbReference type="STRING" id="765915.A0A1Y2H4K2"/>
<dbReference type="EMBL" id="MCFL01000164">
    <property type="protein sequence ID" value="ORZ29498.1"/>
    <property type="molecule type" value="Genomic_DNA"/>
</dbReference>
<feature type="non-terminal residue" evidence="4">
    <location>
        <position position="58"/>
    </location>
</feature>
<evidence type="ECO:0000313" key="5">
    <source>
        <dbReference type="Proteomes" id="UP000193411"/>
    </source>
</evidence>
<feature type="non-terminal residue" evidence="4">
    <location>
        <position position="1"/>
    </location>
</feature>
<comment type="function">
    <text evidence="1">Required for respiratory activity and maintenance and expression of the mitochondrial genome.</text>
</comment>
<dbReference type="PANTHER" id="PTHR13475">
    <property type="entry name" value="NEUGRIN"/>
    <property type="match status" value="1"/>
</dbReference>